<evidence type="ECO:0000313" key="2">
    <source>
        <dbReference type="Proteomes" id="UP000231252"/>
    </source>
</evidence>
<dbReference type="Proteomes" id="UP000231252">
    <property type="component" value="Unassembled WGS sequence"/>
</dbReference>
<accession>A0A2H0XB49</accession>
<dbReference type="EMBL" id="PEYU01000078">
    <property type="protein sequence ID" value="PIS22132.1"/>
    <property type="molecule type" value="Genomic_DNA"/>
</dbReference>
<proteinExistence type="predicted"/>
<protein>
    <submittedName>
        <fullName evidence="1">Uncharacterized protein</fullName>
    </submittedName>
</protein>
<reference evidence="2" key="1">
    <citation type="submission" date="2017-09" db="EMBL/GenBank/DDBJ databases">
        <title>Depth-based differentiation of microbial function through sediment-hosted aquifers and enrichment of novel symbionts in the deep terrestrial subsurface.</title>
        <authorList>
            <person name="Probst A.J."/>
            <person name="Ladd B."/>
            <person name="Jarett J.K."/>
            <person name="Geller-Mcgrath D.E."/>
            <person name="Sieber C.M.K."/>
            <person name="Emerson J.B."/>
            <person name="Anantharaman K."/>
            <person name="Thomas B.C."/>
            <person name="Malmstrom R."/>
            <person name="Stieglmeier M."/>
            <person name="Klingl A."/>
            <person name="Woyke T."/>
            <person name="Ryan C.M."/>
            <person name="Banfield J.F."/>
        </authorList>
    </citation>
    <scope>NUCLEOTIDE SEQUENCE [LARGE SCALE GENOMIC DNA]</scope>
</reference>
<dbReference type="AlphaFoldDB" id="A0A2H0XB49"/>
<evidence type="ECO:0000313" key="1">
    <source>
        <dbReference type="EMBL" id="PIS22132.1"/>
    </source>
</evidence>
<name>A0A2H0XB49_UNCKA</name>
<dbReference type="Gene3D" id="3.90.20.10">
    <property type="match status" value="1"/>
</dbReference>
<gene>
    <name evidence="1" type="ORF">COT50_03590</name>
</gene>
<sequence length="146" mass="17021">MTKKGDNNYPENFETFVVNKLIEHDGRFAGIDEKFAGIEKRFNGIEEKFVSIDERFGKIEKELARHTEILTDHGRQLLKLTEKVDRIDERTVFLPKLYDAVDAFMKEIRESRDERIVGGRKVSDHEERLVVVEDALAITPAERIIF</sequence>
<organism evidence="1 2">
    <name type="scientific">candidate division WWE3 bacterium CG08_land_8_20_14_0_20_41_10</name>
    <dbReference type="NCBI Taxonomy" id="1975085"/>
    <lineage>
        <taxon>Bacteria</taxon>
        <taxon>Katanobacteria</taxon>
    </lineage>
</organism>
<comment type="caution">
    <text evidence="1">The sequence shown here is derived from an EMBL/GenBank/DDBJ whole genome shotgun (WGS) entry which is preliminary data.</text>
</comment>